<feature type="region of interest" description="Disordered" evidence="1">
    <location>
        <begin position="73"/>
        <end position="99"/>
    </location>
</feature>
<dbReference type="RefSeq" id="WP_183451195.1">
    <property type="nucleotide sequence ID" value="NZ_JACHWB010000003.1"/>
</dbReference>
<reference evidence="2 3" key="1">
    <citation type="submission" date="2020-08" db="EMBL/GenBank/DDBJ databases">
        <title>The Agave Microbiome: Exploring the role of microbial communities in plant adaptations to desert environments.</title>
        <authorList>
            <person name="Partida-Martinez L.P."/>
        </authorList>
    </citation>
    <scope>NUCLEOTIDE SEQUENCE [LARGE SCALE GENOMIC DNA]</scope>
    <source>
        <strain evidence="2 3">AT3.9</strain>
    </source>
</reference>
<dbReference type="EMBL" id="JACHWB010000003">
    <property type="protein sequence ID" value="MBB3019821.1"/>
    <property type="molecule type" value="Genomic_DNA"/>
</dbReference>
<dbReference type="AlphaFoldDB" id="A0A7W4YXA6"/>
<feature type="compositionally biased region" description="Basic and acidic residues" evidence="1">
    <location>
        <begin position="126"/>
        <end position="135"/>
    </location>
</feature>
<gene>
    <name evidence="2" type="ORF">FHR70_002886</name>
</gene>
<evidence type="ECO:0000313" key="2">
    <source>
        <dbReference type="EMBL" id="MBB3019821.1"/>
    </source>
</evidence>
<evidence type="ECO:0000256" key="1">
    <source>
        <dbReference type="SAM" id="MobiDB-lite"/>
    </source>
</evidence>
<dbReference type="Proteomes" id="UP000532010">
    <property type="component" value="Unassembled WGS sequence"/>
</dbReference>
<name>A0A7W4YXA6_9HYPH</name>
<evidence type="ECO:0000313" key="3">
    <source>
        <dbReference type="Proteomes" id="UP000532010"/>
    </source>
</evidence>
<feature type="region of interest" description="Disordered" evidence="1">
    <location>
        <begin position="122"/>
        <end position="143"/>
    </location>
</feature>
<sequence length="143" mass="15732">MMEIAAYAEQATALIKEHLGNGAYRTTQWTDGRRVAYTDIYTSGDPVAKKEVLILENGFEAVRWTYHDNTTCDEVLPPPSSDSDTDSEKYSPSLKLGTAQADRLQNDGYLLGMEGNDVLNGSAKADFIDGGDRQRHPGRWSGS</sequence>
<protein>
    <submittedName>
        <fullName evidence="2">Uncharacterized protein</fullName>
    </submittedName>
</protein>
<organism evidence="2 3">
    <name type="scientific">Microvirga lupini</name>
    <dbReference type="NCBI Taxonomy" id="420324"/>
    <lineage>
        <taxon>Bacteria</taxon>
        <taxon>Pseudomonadati</taxon>
        <taxon>Pseudomonadota</taxon>
        <taxon>Alphaproteobacteria</taxon>
        <taxon>Hyphomicrobiales</taxon>
        <taxon>Methylobacteriaceae</taxon>
        <taxon>Microvirga</taxon>
    </lineage>
</organism>
<accession>A0A7W4YXA6</accession>
<proteinExistence type="predicted"/>
<comment type="caution">
    <text evidence="2">The sequence shown here is derived from an EMBL/GenBank/DDBJ whole genome shotgun (WGS) entry which is preliminary data.</text>
</comment>
<keyword evidence="3" id="KW-1185">Reference proteome</keyword>